<evidence type="ECO:0000313" key="2">
    <source>
        <dbReference type="EMBL" id="KAF0893687.1"/>
    </source>
</evidence>
<organism evidence="2 3">
    <name type="scientific">Oryza meyeriana var. granulata</name>
    <dbReference type="NCBI Taxonomy" id="110450"/>
    <lineage>
        <taxon>Eukaryota</taxon>
        <taxon>Viridiplantae</taxon>
        <taxon>Streptophyta</taxon>
        <taxon>Embryophyta</taxon>
        <taxon>Tracheophyta</taxon>
        <taxon>Spermatophyta</taxon>
        <taxon>Magnoliopsida</taxon>
        <taxon>Liliopsida</taxon>
        <taxon>Poales</taxon>
        <taxon>Poaceae</taxon>
        <taxon>BOP clade</taxon>
        <taxon>Oryzoideae</taxon>
        <taxon>Oryzeae</taxon>
        <taxon>Oryzinae</taxon>
        <taxon>Oryza</taxon>
        <taxon>Oryza meyeriana</taxon>
    </lineage>
</organism>
<sequence>MGPRKSDGDGDERRLPWRRETDRPPWRDGDDSTGATRSLHRAVAALAGEADARGQSGDGDNLGAETR</sequence>
<accession>A0A6G1C151</accession>
<name>A0A6G1C151_9ORYZ</name>
<evidence type="ECO:0000313" key="3">
    <source>
        <dbReference type="Proteomes" id="UP000479710"/>
    </source>
</evidence>
<evidence type="ECO:0000256" key="1">
    <source>
        <dbReference type="SAM" id="MobiDB-lite"/>
    </source>
</evidence>
<keyword evidence="3" id="KW-1185">Reference proteome</keyword>
<dbReference type="EMBL" id="SPHZ02000011">
    <property type="protein sequence ID" value="KAF0893687.1"/>
    <property type="molecule type" value="Genomic_DNA"/>
</dbReference>
<reference evidence="2 3" key="1">
    <citation type="submission" date="2019-11" db="EMBL/GenBank/DDBJ databases">
        <title>Whole genome sequence of Oryza granulata.</title>
        <authorList>
            <person name="Li W."/>
        </authorList>
    </citation>
    <scope>NUCLEOTIDE SEQUENCE [LARGE SCALE GENOMIC DNA]</scope>
    <source>
        <strain evidence="3">cv. Menghai</strain>
        <tissue evidence="2">Leaf</tissue>
    </source>
</reference>
<comment type="caution">
    <text evidence="2">The sequence shown here is derived from an EMBL/GenBank/DDBJ whole genome shotgun (WGS) entry which is preliminary data.</text>
</comment>
<feature type="region of interest" description="Disordered" evidence="1">
    <location>
        <begin position="1"/>
        <end position="67"/>
    </location>
</feature>
<protein>
    <submittedName>
        <fullName evidence="2">Uncharacterized protein</fullName>
    </submittedName>
</protein>
<dbReference type="AlphaFoldDB" id="A0A6G1C151"/>
<proteinExistence type="predicted"/>
<feature type="compositionally biased region" description="Basic and acidic residues" evidence="1">
    <location>
        <begin position="1"/>
        <end position="30"/>
    </location>
</feature>
<dbReference type="Proteomes" id="UP000479710">
    <property type="component" value="Unassembled WGS sequence"/>
</dbReference>
<gene>
    <name evidence="2" type="ORF">E2562_029186</name>
</gene>